<dbReference type="PATRIC" id="fig|68223.7.peg.8377"/>
<proteinExistence type="predicted"/>
<comment type="caution">
    <text evidence="3">The sequence shown here is derived from an EMBL/GenBank/DDBJ whole genome shotgun (WGS) entry which is preliminary data.</text>
</comment>
<accession>A0A0F4JBF5</accession>
<evidence type="ECO:0000313" key="4">
    <source>
        <dbReference type="Proteomes" id="UP000033551"/>
    </source>
</evidence>
<dbReference type="EMBL" id="JZWV01000515">
    <property type="protein sequence ID" value="KJY31134.1"/>
    <property type="molecule type" value="Genomic_DNA"/>
</dbReference>
<dbReference type="Proteomes" id="UP000033551">
    <property type="component" value="Unassembled WGS sequence"/>
</dbReference>
<feature type="signal peptide" evidence="2">
    <location>
        <begin position="1"/>
        <end position="23"/>
    </location>
</feature>
<evidence type="ECO:0000313" key="3">
    <source>
        <dbReference type="EMBL" id="KJY31134.1"/>
    </source>
</evidence>
<feature type="chain" id="PRO_5002470786" description="Secreted protein" evidence="2">
    <location>
        <begin position="24"/>
        <end position="173"/>
    </location>
</feature>
<reference evidence="3 4" key="1">
    <citation type="submission" date="2015-02" db="EMBL/GenBank/DDBJ databases">
        <authorList>
            <person name="Ju K.-S."/>
            <person name="Doroghazi J.R."/>
            <person name="Metcalf W."/>
        </authorList>
    </citation>
    <scope>NUCLEOTIDE SEQUENCE [LARGE SCALE GENOMIC DNA]</scope>
    <source>
        <strain evidence="3 4">NRRL ISP-5550</strain>
    </source>
</reference>
<evidence type="ECO:0008006" key="5">
    <source>
        <dbReference type="Google" id="ProtNLM"/>
    </source>
</evidence>
<organism evidence="3 4">
    <name type="scientific">Streptomyces katrae</name>
    <dbReference type="NCBI Taxonomy" id="68223"/>
    <lineage>
        <taxon>Bacteria</taxon>
        <taxon>Bacillati</taxon>
        <taxon>Actinomycetota</taxon>
        <taxon>Actinomycetes</taxon>
        <taxon>Kitasatosporales</taxon>
        <taxon>Streptomycetaceae</taxon>
        <taxon>Streptomyces</taxon>
    </lineage>
</organism>
<sequence>MAATPVISTAISAIMAGGTGIMAAAPMPAPTVEVALAAPAISLSASWSGPRPGNCARRVARSLTGTRGAFSMTRSAMYRAAFLALSPPLRTPFLTACIRRVPGLPRDSSSATVAGATAGAVSDGTTVVPEAGSPTAPGPVSGPVASACAPATGSPVFRKRSFRNGVGPVTAET</sequence>
<evidence type="ECO:0000256" key="1">
    <source>
        <dbReference type="SAM" id="MobiDB-lite"/>
    </source>
</evidence>
<dbReference type="AlphaFoldDB" id="A0A0F4JBF5"/>
<gene>
    <name evidence="3" type="ORF">VR44_18830</name>
</gene>
<evidence type="ECO:0000256" key="2">
    <source>
        <dbReference type="SAM" id="SignalP"/>
    </source>
</evidence>
<protein>
    <recommendedName>
        <fullName evidence="5">Secreted protein</fullName>
    </recommendedName>
</protein>
<feature type="region of interest" description="Disordered" evidence="1">
    <location>
        <begin position="123"/>
        <end position="142"/>
    </location>
</feature>
<keyword evidence="4" id="KW-1185">Reference proteome</keyword>
<name>A0A0F4JBF5_9ACTN</name>
<keyword evidence="2" id="KW-0732">Signal</keyword>